<reference evidence="1 2" key="1">
    <citation type="submission" date="2018-07" db="EMBL/GenBank/DDBJ databases">
        <title>Chitinophaga K2CV101002-2 sp. nov., isolated from a monsoon evergreen broad-leaved forest soil.</title>
        <authorList>
            <person name="Lv Y."/>
        </authorList>
    </citation>
    <scope>NUCLEOTIDE SEQUENCE [LARGE SCALE GENOMIC DNA]</scope>
    <source>
        <strain evidence="1 2">GDMCC 1.1288</strain>
    </source>
</reference>
<proteinExistence type="predicted"/>
<dbReference type="Proteomes" id="UP000260644">
    <property type="component" value="Unassembled WGS sequence"/>
</dbReference>
<sequence>MHSKLIDIQEYLQPKKYKQVVDAATFIRIVKTKREAIESTRFILPEPGTYCYGKFEITYKYNPYVSSIQPSASTLFAPIRRKYGF</sequence>
<organism evidence="1 2">
    <name type="scientific">Chitinophaga silvatica</name>
    <dbReference type="NCBI Taxonomy" id="2282649"/>
    <lineage>
        <taxon>Bacteria</taxon>
        <taxon>Pseudomonadati</taxon>
        <taxon>Bacteroidota</taxon>
        <taxon>Chitinophagia</taxon>
        <taxon>Chitinophagales</taxon>
        <taxon>Chitinophagaceae</taxon>
        <taxon>Chitinophaga</taxon>
    </lineage>
</organism>
<accession>A0A3E1Y9Y7</accession>
<name>A0A3E1Y9Y7_9BACT</name>
<gene>
    <name evidence="1" type="ORF">DVR12_11930</name>
</gene>
<protein>
    <submittedName>
        <fullName evidence="1">Uncharacterized protein</fullName>
    </submittedName>
</protein>
<dbReference type="AlphaFoldDB" id="A0A3E1Y9Y7"/>
<comment type="caution">
    <text evidence="1">The sequence shown here is derived from an EMBL/GenBank/DDBJ whole genome shotgun (WGS) entry which is preliminary data.</text>
</comment>
<evidence type="ECO:0000313" key="1">
    <source>
        <dbReference type="EMBL" id="RFS22505.1"/>
    </source>
</evidence>
<dbReference type="EMBL" id="QPMM01000006">
    <property type="protein sequence ID" value="RFS22505.1"/>
    <property type="molecule type" value="Genomic_DNA"/>
</dbReference>
<dbReference type="RefSeq" id="WP_116975900.1">
    <property type="nucleotide sequence ID" value="NZ_QPMM01000006.1"/>
</dbReference>
<evidence type="ECO:0000313" key="2">
    <source>
        <dbReference type="Proteomes" id="UP000260644"/>
    </source>
</evidence>
<keyword evidence="2" id="KW-1185">Reference proteome</keyword>